<dbReference type="GO" id="GO:0046872">
    <property type="term" value="F:metal ion binding"/>
    <property type="evidence" value="ECO:0007669"/>
    <property type="project" value="UniProtKB-KW"/>
</dbReference>
<feature type="binding site" evidence="2">
    <location>
        <position position="584"/>
    </location>
    <ligand>
        <name>Mg(2+)</name>
        <dbReference type="ChEBI" id="CHEBI:18420"/>
        <note>catalytic</note>
    </ligand>
</feature>
<evidence type="ECO:0000313" key="6">
    <source>
        <dbReference type="EMBL" id="AZE49861.1"/>
    </source>
</evidence>
<evidence type="ECO:0008006" key="8">
    <source>
        <dbReference type="Google" id="ProtNLM"/>
    </source>
</evidence>
<evidence type="ECO:0000259" key="4">
    <source>
        <dbReference type="SMART" id="SM00477"/>
    </source>
</evidence>
<dbReference type="GO" id="GO:0004519">
    <property type="term" value="F:endonuclease activity"/>
    <property type="evidence" value="ECO:0007669"/>
    <property type="project" value="TreeGrafter"/>
</dbReference>
<dbReference type="Pfam" id="PF13365">
    <property type="entry name" value="Trypsin_2"/>
    <property type="match status" value="1"/>
</dbReference>
<dbReference type="InterPro" id="IPR043504">
    <property type="entry name" value="Peptidase_S1_PA_chymotrypsin"/>
</dbReference>
<feature type="compositionally biased region" description="Polar residues" evidence="3">
    <location>
        <begin position="22"/>
        <end position="32"/>
    </location>
</feature>
<feature type="domain" description="ENPP1-3/EXOG-like endonuclease/phosphodiesterase" evidence="4">
    <location>
        <begin position="477"/>
        <end position="718"/>
    </location>
</feature>
<feature type="region of interest" description="Disordered" evidence="3">
    <location>
        <begin position="1"/>
        <end position="49"/>
    </location>
</feature>
<evidence type="ECO:0000259" key="5">
    <source>
        <dbReference type="SMART" id="SM00892"/>
    </source>
</evidence>
<dbReference type="Gene3D" id="2.40.10.10">
    <property type="entry name" value="Trypsin-like serine proteases"/>
    <property type="match status" value="2"/>
</dbReference>
<sequence length="724" mass="79566">MSKTPDAVASARRSNMAKALQRWNQQAGARSESQSRIRELGPGAGDSPQQLAKWVARENARALLTRAGLERRIGTWDPTFYAPSETARQAARPVARLVNAPRPGTVVEGFATGFLVSPNLLLTNQHVFPRYVDAVDCAANFLYEKQERGINEGAYFNLQPDQFYFADEALDFCLVAISAQGSRGEALSDYGCIRLIEATGKTLRGRPMNIIQHPDGGPRQYATTHNRLLDILDQGFLHYETDTAEGASGSPVFSDNWELIALHHCGIPRTDEAGNILKTDHSIWNPEGDEESTVDWVANEGTRVSSIIGALKALQLSGRPAELLAQLMEQTADPLAALSVNEALPVTPLRPGLPEGSQNIFHICGPTTINIISHAADSPTSVAPTLGAAPAEPVPAEPAPTVEALEKTLTFDLDYEARPGYDPDFLGVPVPPPFVEGDLLAQLYRVGDYREHAASARNVPAMRLSNLDDDAPLELPYHRYSLVMNKQYRMPMWAASNADYRPEVRGDARGRRGFGGESWRLDRRVPSRYQLTNSDIYAPAGNFDRGHIVRREDSCWGQPGIDTEYANADTYHWTNCTPQHELFNQESPDGAQYRNRKGIWGYFEGELAEQIEAGGGQAVIFAGPVLGDSCVEQDFGKGPVHYPTRFWKIVIVPKDESRTPELLAYGFLFDQSEVIKEFGLDVQEAALDLAKAFQKQRATLADICQMAGISLAPSIMAADQHKPG</sequence>
<dbReference type="SMART" id="SM00892">
    <property type="entry name" value="Endonuclease_NS"/>
    <property type="match status" value="1"/>
</dbReference>
<dbReference type="SMART" id="SM00477">
    <property type="entry name" value="NUC"/>
    <property type="match status" value="1"/>
</dbReference>
<dbReference type="InterPro" id="IPR040255">
    <property type="entry name" value="Non-specific_endonuclease"/>
</dbReference>
<evidence type="ECO:0000256" key="1">
    <source>
        <dbReference type="PIRSR" id="PIRSR640255-1"/>
    </source>
</evidence>
<dbReference type="InterPro" id="IPR044925">
    <property type="entry name" value="His-Me_finger_sf"/>
</dbReference>
<reference evidence="6 7" key="1">
    <citation type="submission" date="2018-03" db="EMBL/GenBank/DDBJ databases">
        <title>Diversity of phytobeneficial traits revealed by whole-genome analysis of worldwide-isolated phenazine-producing Pseudomonas spp.</title>
        <authorList>
            <person name="Biessy A."/>
            <person name="Novinscak A."/>
            <person name="Blom J."/>
            <person name="Leger G."/>
            <person name="Thomashow L.S."/>
            <person name="Cazorla F.M."/>
            <person name="Josic D."/>
            <person name="Filion M."/>
        </authorList>
    </citation>
    <scope>NUCLEOTIDE SEQUENCE [LARGE SCALE GENOMIC DNA]</scope>
    <source>
        <strain evidence="6 7">B25</strain>
    </source>
</reference>
<dbReference type="InterPro" id="IPR020821">
    <property type="entry name" value="ENPP1-3/EXOG-like_nuc-like"/>
</dbReference>
<dbReference type="SUPFAM" id="SSF50494">
    <property type="entry name" value="Trypsin-like serine proteases"/>
    <property type="match status" value="1"/>
</dbReference>
<evidence type="ECO:0000313" key="7">
    <source>
        <dbReference type="Proteomes" id="UP000268048"/>
    </source>
</evidence>
<evidence type="ECO:0000256" key="3">
    <source>
        <dbReference type="SAM" id="MobiDB-lite"/>
    </source>
</evidence>
<dbReference type="GO" id="GO:0003676">
    <property type="term" value="F:nucleic acid binding"/>
    <property type="evidence" value="ECO:0007669"/>
    <property type="project" value="InterPro"/>
</dbReference>
<dbReference type="EMBL" id="CP027753">
    <property type="protein sequence ID" value="AZE49861.1"/>
    <property type="molecule type" value="Genomic_DNA"/>
</dbReference>
<name>A0A3G7TSI9_9PSED</name>
<dbReference type="Pfam" id="PF01223">
    <property type="entry name" value="Endonuclease_NS"/>
    <property type="match status" value="1"/>
</dbReference>
<dbReference type="SUPFAM" id="SSF54060">
    <property type="entry name" value="His-Me finger endonucleases"/>
    <property type="match status" value="1"/>
</dbReference>
<dbReference type="PANTHER" id="PTHR13966:SF5">
    <property type="entry name" value="ENDONUCLEASE G, MITOCHONDRIAL"/>
    <property type="match status" value="1"/>
</dbReference>
<dbReference type="InterPro" id="IPR009003">
    <property type="entry name" value="Peptidase_S1_PA"/>
</dbReference>
<accession>A0A3G7TSI9</accession>
<dbReference type="Proteomes" id="UP000268048">
    <property type="component" value="Chromosome"/>
</dbReference>
<organism evidence="6 7">
    <name type="scientific">Pseudomonas chlororaphis</name>
    <dbReference type="NCBI Taxonomy" id="587753"/>
    <lineage>
        <taxon>Bacteria</taxon>
        <taxon>Pseudomonadati</taxon>
        <taxon>Pseudomonadota</taxon>
        <taxon>Gammaproteobacteria</taxon>
        <taxon>Pseudomonadales</taxon>
        <taxon>Pseudomonadaceae</taxon>
        <taxon>Pseudomonas</taxon>
    </lineage>
</organism>
<dbReference type="Gene3D" id="3.40.570.10">
    <property type="entry name" value="Extracellular Endonuclease, subunit A"/>
    <property type="match status" value="1"/>
</dbReference>
<feature type="active site" description="Proton acceptor" evidence="1">
    <location>
        <position position="547"/>
    </location>
</feature>
<evidence type="ECO:0000256" key="2">
    <source>
        <dbReference type="PIRSR" id="PIRSR640255-2"/>
    </source>
</evidence>
<protein>
    <recommendedName>
        <fullName evidence="8">Endonuclease</fullName>
    </recommendedName>
</protein>
<keyword evidence="2" id="KW-0479">Metal-binding</keyword>
<dbReference type="PANTHER" id="PTHR13966">
    <property type="entry name" value="ENDONUCLEASE RELATED"/>
    <property type="match status" value="1"/>
</dbReference>
<feature type="domain" description="DNA/RNA non-specific endonuclease/pyrophosphatase/phosphodiesterase" evidence="5">
    <location>
        <begin position="476"/>
        <end position="718"/>
    </location>
</feature>
<dbReference type="GO" id="GO:0016787">
    <property type="term" value="F:hydrolase activity"/>
    <property type="evidence" value="ECO:0007669"/>
    <property type="project" value="InterPro"/>
</dbReference>
<dbReference type="InterPro" id="IPR001604">
    <property type="entry name" value="Endo_G_ENPP1-like_dom"/>
</dbReference>
<proteinExistence type="predicted"/>
<dbReference type="AlphaFoldDB" id="A0A3G7TSI9"/>
<dbReference type="RefSeq" id="WP_124321457.1">
    <property type="nucleotide sequence ID" value="NZ_CP027753.1"/>
</dbReference>
<dbReference type="InterPro" id="IPR044929">
    <property type="entry name" value="DNA/RNA_non-sp_Endonuclease_sf"/>
</dbReference>
<gene>
    <name evidence="6" type="ORF">C4K04_4196</name>
</gene>